<evidence type="ECO:0000313" key="1">
    <source>
        <dbReference type="EMBL" id="AFS14869.1"/>
    </source>
</evidence>
<organism evidence="1 2">
    <name type="scientific">Mycobacterium indicus pranii (strain DSM 45239 / MTCC 9506)</name>
    <dbReference type="NCBI Taxonomy" id="1232724"/>
    <lineage>
        <taxon>Bacteria</taxon>
        <taxon>Bacillati</taxon>
        <taxon>Actinomycetota</taxon>
        <taxon>Actinomycetes</taxon>
        <taxon>Mycobacteriales</taxon>
        <taxon>Mycobacteriaceae</taxon>
        <taxon>Mycobacterium</taxon>
        <taxon>Mycobacterium avium complex (MAC)</taxon>
    </lineage>
</organism>
<dbReference type="HOGENOM" id="CLU_3009432_0_0_11"/>
<proteinExistence type="predicted"/>
<dbReference type="KEGG" id="mid:MIP_04207"/>
<accession>J9WCA4</accession>
<reference evidence="1 2" key="1">
    <citation type="journal article" date="2007" name="PLoS ONE">
        <title>Molecular analysis of a leprosy immunotherapeutic bacillus provides insights into Mycobacterium evolution.</title>
        <authorList>
            <person name="Ahmed N."/>
            <person name="Saini V."/>
            <person name="Raghuvanshi S."/>
            <person name="Khurana J.P."/>
            <person name="Tyagi A.K."/>
            <person name="Tyagi A.K."/>
            <person name="Hasnain S.E."/>
        </authorList>
    </citation>
    <scope>NUCLEOTIDE SEQUENCE [LARGE SCALE GENOMIC DNA]</scope>
    <source>
        <strain evidence="1">MTCC 9506</strain>
    </source>
</reference>
<dbReference type="AlphaFoldDB" id="J9WCA4"/>
<sequence length="56" mass="6064">MTGFIASPAAWSAEPGCNQFGINATMEWVDWFNTGGTAQARLRFGRGIRGRLGLCD</sequence>
<dbReference type="EMBL" id="CP002275">
    <property type="protein sequence ID" value="AFS14869.1"/>
    <property type="molecule type" value="Genomic_DNA"/>
</dbReference>
<name>J9WCA4_MYCIP</name>
<protein>
    <submittedName>
        <fullName evidence="1">Uncharacterized protein</fullName>
    </submittedName>
</protein>
<dbReference type="Proteomes" id="UP000007329">
    <property type="component" value="Chromosome"/>
</dbReference>
<reference evidence="1 2" key="2">
    <citation type="journal article" date="2012" name="Nucleic Acids Res.">
        <title>Massive gene acquisitions in Mycobacterium indicus pranii provide a perspective on mycobacterial evolution.</title>
        <authorList>
            <person name="Saini V."/>
            <person name="Raghuvanshi S."/>
            <person name="Khurana J.P."/>
            <person name="Ahmed N."/>
            <person name="Hasnain S.E."/>
            <person name="Tyagi A.K."/>
            <person name="Tyagi A.K."/>
        </authorList>
    </citation>
    <scope>NUCLEOTIDE SEQUENCE [LARGE SCALE GENOMIC DNA]</scope>
    <source>
        <strain evidence="2">DSM 45239 / MTCC 9506</strain>
    </source>
</reference>
<evidence type="ECO:0000313" key="2">
    <source>
        <dbReference type="Proteomes" id="UP000007329"/>
    </source>
</evidence>
<gene>
    <name evidence="1" type="ORF">MIP_04207</name>
</gene>